<comment type="subcellular location">
    <subcellularLocation>
        <location evidence="2 15">Golgi apparatus membrane</location>
        <topology evidence="2 15">Single-pass type II membrane protein</topology>
    </subcellularLocation>
</comment>
<accession>A0AAN8JKC5</accession>
<keyword evidence="9 15" id="KW-0735">Signal-anchor</keyword>
<evidence type="ECO:0000256" key="15">
    <source>
        <dbReference type="RuleBase" id="RU363063"/>
    </source>
</evidence>
<evidence type="ECO:0000256" key="9">
    <source>
        <dbReference type="ARBA" id="ARBA00022968"/>
    </source>
</evidence>
<comment type="pathway">
    <text evidence="4">Glycan metabolism; heparan sulfate biosynthesis.</text>
</comment>
<dbReference type="EMBL" id="JAZGQO010000010">
    <property type="protein sequence ID" value="KAK6175523.1"/>
    <property type="molecule type" value="Genomic_DNA"/>
</dbReference>
<dbReference type="PANTHER" id="PTHR11214">
    <property type="entry name" value="BETA-1,3-N-ACETYLGLUCOSAMINYLTRANSFERASE"/>
    <property type="match status" value="1"/>
</dbReference>
<comment type="similarity">
    <text evidence="5 15">Belongs to the glycosyltransferase 31 family.</text>
</comment>
<evidence type="ECO:0000256" key="2">
    <source>
        <dbReference type="ARBA" id="ARBA00004323"/>
    </source>
</evidence>
<evidence type="ECO:0000256" key="5">
    <source>
        <dbReference type="ARBA" id="ARBA00008661"/>
    </source>
</evidence>
<keyword evidence="6 15" id="KW-0328">Glycosyltransferase</keyword>
<comment type="caution">
    <text evidence="16">The sequence shown here is derived from an EMBL/GenBank/DDBJ whole genome shotgun (WGS) entry which is preliminary data.</text>
</comment>
<dbReference type="GO" id="GO:0047220">
    <property type="term" value="F:galactosylxylosylprotein 3-beta-galactosyltransferase activity"/>
    <property type="evidence" value="ECO:0007669"/>
    <property type="project" value="TreeGrafter"/>
</dbReference>
<keyword evidence="10 15" id="KW-1133">Transmembrane helix</keyword>
<dbReference type="EC" id="2.4.1.-" evidence="15"/>
<dbReference type="GO" id="GO:0000139">
    <property type="term" value="C:Golgi membrane"/>
    <property type="evidence" value="ECO:0007669"/>
    <property type="project" value="UniProtKB-SubCell"/>
</dbReference>
<evidence type="ECO:0000256" key="3">
    <source>
        <dbReference type="ARBA" id="ARBA00004840"/>
    </source>
</evidence>
<dbReference type="Gene3D" id="3.90.550.50">
    <property type="match status" value="1"/>
</dbReference>
<dbReference type="Proteomes" id="UP001347796">
    <property type="component" value="Unassembled WGS sequence"/>
</dbReference>
<evidence type="ECO:0000256" key="7">
    <source>
        <dbReference type="ARBA" id="ARBA00022679"/>
    </source>
</evidence>
<comment type="cofactor">
    <cofactor evidence="1">
        <name>Mn(2+)</name>
        <dbReference type="ChEBI" id="CHEBI:29035"/>
    </cofactor>
</comment>
<protein>
    <recommendedName>
        <fullName evidence="15">Hexosyltransferase</fullName>
        <ecNumber evidence="15">2.4.1.-</ecNumber>
    </recommendedName>
</protein>
<evidence type="ECO:0000256" key="12">
    <source>
        <dbReference type="ARBA" id="ARBA00023136"/>
    </source>
</evidence>
<keyword evidence="8 15" id="KW-0812">Transmembrane</keyword>
<evidence type="ECO:0000256" key="4">
    <source>
        <dbReference type="ARBA" id="ARBA00005093"/>
    </source>
</evidence>
<dbReference type="AlphaFoldDB" id="A0AAN8JKC5"/>
<comment type="pathway">
    <text evidence="3">Glycan metabolism; chondroitin sulfate biosynthesis.</text>
</comment>
<gene>
    <name evidence="16" type="ORF">SNE40_013971</name>
</gene>
<dbReference type="FunFam" id="3.90.550.50:FF:000018">
    <property type="entry name" value="Hexosyltransferase"/>
    <property type="match status" value="1"/>
</dbReference>
<keyword evidence="13" id="KW-0325">Glycoprotein</keyword>
<dbReference type="InterPro" id="IPR002659">
    <property type="entry name" value="Glyco_trans_31"/>
</dbReference>
<evidence type="ECO:0000256" key="10">
    <source>
        <dbReference type="ARBA" id="ARBA00022989"/>
    </source>
</evidence>
<dbReference type="Pfam" id="PF01762">
    <property type="entry name" value="Galactosyl_T"/>
    <property type="match status" value="1"/>
</dbReference>
<evidence type="ECO:0000256" key="11">
    <source>
        <dbReference type="ARBA" id="ARBA00023034"/>
    </source>
</evidence>
<name>A0AAN8JKC5_PATCE</name>
<sequence length="344" mass="40118">MISRSIEKRLNKHITTILIGGIFLTFSVVLVLSMCNIQGCHDQTYSINDRHAQHSNSKDSWQKSFLEPVKEFSAKLVVIIISGPNNTRQRDIIRETWLNDSSIKSHIIWRFVIGVANMPKELRKYLDRESFIRHDLLLLEDHEESYQSLANKVLQSFSWVDHHVNFEFVLKVDDDSFVRLDKMINELKSKPKEHLYWGFFDGRAHVKKRGKWSEPDWILCDRYLPYALGGGYVISSDLVHFIVSNGPILKKFNSEDVSVGAWLGPLDIQRIHDPRFDTEYVSRGCQNVYIITHKKSIIDMRELHKNLKTTGKLCSKERLIRKSYVYNWNVLPTGCCIRNNTQIP</sequence>
<feature type="transmembrane region" description="Helical" evidence="15">
    <location>
        <begin position="12"/>
        <end position="34"/>
    </location>
</feature>
<keyword evidence="14" id="KW-0464">Manganese</keyword>
<proteinExistence type="inferred from homology"/>
<keyword evidence="12 15" id="KW-0472">Membrane</keyword>
<keyword evidence="7" id="KW-0808">Transferase</keyword>
<keyword evidence="17" id="KW-1185">Reference proteome</keyword>
<evidence type="ECO:0000256" key="8">
    <source>
        <dbReference type="ARBA" id="ARBA00022692"/>
    </source>
</evidence>
<evidence type="ECO:0000313" key="16">
    <source>
        <dbReference type="EMBL" id="KAK6175523.1"/>
    </source>
</evidence>
<evidence type="ECO:0000313" key="17">
    <source>
        <dbReference type="Proteomes" id="UP001347796"/>
    </source>
</evidence>
<evidence type="ECO:0000256" key="1">
    <source>
        <dbReference type="ARBA" id="ARBA00001936"/>
    </source>
</evidence>
<evidence type="ECO:0000256" key="14">
    <source>
        <dbReference type="ARBA" id="ARBA00023211"/>
    </source>
</evidence>
<reference evidence="16 17" key="1">
    <citation type="submission" date="2024-01" db="EMBL/GenBank/DDBJ databases">
        <title>The genome of the rayed Mediterranean limpet Patella caerulea (Linnaeus, 1758).</title>
        <authorList>
            <person name="Anh-Thu Weber A."/>
            <person name="Halstead-Nussloch G."/>
        </authorList>
    </citation>
    <scope>NUCLEOTIDE SEQUENCE [LARGE SCALE GENOMIC DNA]</scope>
    <source>
        <strain evidence="16">AATW-2023a</strain>
        <tissue evidence="16">Whole specimen</tissue>
    </source>
</reference>
<dbReference type="PANTHER" id="PTHR11214:SF3">
    <property type="entry name" value="BETA-1,3-GALACTOSYLTRANSFERASE 6"/>
    <property type="match status" value="1"/>
</dbReference>
<dbReference type="GO" id="GO:0006493">
    <property type="term" value="P:protein O-linked glycosylation"/>
    <property type="evidence" value="ECO:0007669"/>
    <property type="project" value="TreeGrafter"/>
</dbReference>
<keyword evidence="11 15" id="KW-0333">Golgi apparatus</keyword>
<organism evidence="16 17">
    <name type="scientific">Patella caerulea</name>
    <name type="common">Rayed Mediterranean limpet</name>
    <dbReference type="NCBI Taxonomy" id="87958"/>
    <lineage>
        <taxon>Eukaryota</taxon>
        <taxon>Metazoa</taxon>
        <taxon>Spiralia</taxon>
        <taxon>Lophotrochozoa</taxon>
        <taxon>Mollusca</taxon>
        <taxon>Gastropoda</taxon>
        <taxon>Patellogastropoda</taxon>
        <taxon>Patelloidea</taxon>
        <taxon>Patellidae</taxon>
        <taxon>Patella</taxon>
    </lineage>
</organism>
<evidence type="ECO:0000256" key="13">
    <source>
        <dbReference type="ARBA" id="ARBA00023180"/>
    </source>
</evidence>
<evidence type="ECO:0000256" key="6">
    <source>
        <dbReference type="ARBA" id="ARBA00022676"/>
    </source>
</evidence>
<dbReference type="GO" id="GO:0006024">
    <property type="term" value="P:glycosaminoglycan biosynthetic process"/>
    <property type="evidence" value="ECO:0007669"/>
    <property type="project" value="UniProtKB-ARBA"/>
</dbReference>